<evidence type="ECO:0000313" key="2">
    <source>
        <dbReference type="EMBL" id="MXO63195.1"/>
    </source>
</evidence>
<gene>
    <name evidence="2" type="ORF">GRI48_09250</name>
</gene>
<name>A0A844YI36_9SPHN</name>
<dbReference type="OrthoDB" id="2559672at2"/>
<dbReference type="EMBL" id="WTYN01000001">
    <property type="protein sequence ID" value="MXO63195.1"/>
    <property type="molecule type" value="Genomic_DNA"/>
</dbReference>
<dbReference type="RefSeq" id="WP_160674432.1">
    <property type="nucleotide sequence ID" value="NZ_WTYN01000001.1"/>
</dbReference>
<dbReference type="AlphaFoldDB" id="A0A844YI36"/>
<evidence type="ECO:0000313" key="3">
    <source>
        <dbReference type="Proteomes" id="UP000445582"/>
    </source>
</evidence>
<dbReference type="Proteomes" id="UP000445582">
    <property type="component" value="Unassembled WGS sequence"/>
</dbReference>
<comment type="caution">
    <text evidence="2">The sequence shown here is derived from an EMBL/GenBank/DDBJ whole genome shotgun (WGS) entry which is preliminary data.</text>
</comment>
<feature type="domain" description="HTH araC/xylS-type" evidence="1">
    <location>
        <begin position="163"/>
        <end position="262"/>
    </location>
</feature>
<reference evidence="2 3" key="1">
    <citation type="submission" date="2019-12" db="EMBL/GenBank/DDBJ databases">
        <title>Genomic-based taxomic classification of the family Erythrobacteraceae.</title>
        <authorList>
            <person name="Xu L."/>
        </authorList>
    </citation>
    <scope>NUCLEOTIDE SEQUENCE [LARGE SCALE GENOMIC DNA]</scope>
    <source>
        <strain evidence="2 3">MCCC 1A09965</strain>
    </source>
</reference>
<dbReference type="GO" id="GO:0043565">
    <property type="term" value="F:sequence-specific DNA binding"/>
    <property type="evidence" value="ECO:0007669"/>
    <property type="project" value="InterPro"/>
</dbReference>
<evidence type="ECO:0000259" key="1">
    <source>
        <dbReference type="PROSITE" id="PS01124"/>
    </source>
</evidence>
<dbReference type="PROSITE" id="PS01124">
    <property type="entry name" value="HTH_ARAC_FAMILY_2"/>
    <property type="match status" value="1"/>
</dbReference>
<dbReference type="Gene3D" id="1.10.10.60">
    <property type="entry name" value="Homeodomain-like"/>
    <property type="match status" value="1"/>
</dbReference>
<keyword evidence="3" id="KW-1185">Reference proteome</keyword>
<dbReference type="Pfam" id="PF12833">
    <property type="entry name" value="HTH_18"/>
    <property type="match status" value="1"/>
</dbReference>
<dbReference type="GO" id="GO:0003700">
    <property type="term" value="F:DNA-binding transcription factor activity"/>
    <property type="evidence" value="ECO:0007669"/>
    <property type="project" value="InterPro"/>
</dbReference>
<dbReference type="SMART" id="SM00342">
    <property type="entry name" value="HTH_ARAC"/>
    <property type="match status" value="1"/>
</dbReference>
<organism evidence="2 3">
    <name type="scientific">Qipengyuania oceanensis</name>
    <dbReference type="NCBI Taxonomy" id="1463597"/>
    <lineage>
        <taxon>Bacteria</taxon>
        <taxon>Pseudomonadati</taxon>
        <taxon>Pseudomonadota</taxon>
        <taxon>Alphaproteobacteria</taxon>
        <taxon>Sphingomonadales</taxon>
        <taxon>Erythrobacteraceae</taxon>
        <taxon>Qipengyuania</taxon>
    </lineage>
</organism>
<dbReference type="InterPro" id="IPR018060">
    <property type="entry name" value="HTH_AraC"/>
</dbReference>
<proteinExistence type="predicted"/>
<accession>A0A844YI36</accession>
<sequence length="289" mass="32296">MAATCDITVRFHEPPADLAPFFTTFYRADFHVPDGPVSDALQPEWGGVRMFSGTPPRASIGDCAVISSDIQAQGPTTQPIVFEMANCSLWGFGLLPLGWATFMGVPAHDYANRIFDGRTEPAFARFAPLADRLTADIARQDAEYRAIVDFFRSEIECHTADRDRILSIHQMLLDPDVTDVASMAVSAGLSQRTLERVSLRAFGFPPKQLLRRQRFMRSLAQFMIDPSKGWLNAMDETYFDQSQFVRDCHDFLGMAPSEYAAMNHPVMSAFMRERMKALGSPVQTLDQPG</sequence>
<protein>
    <submittedName>
        <fullName evidence="2">Helix-turn-helix domain-containing protein</fullName>
    </submittedName>
</protein>